<keyword evidence="4" id="KW-1185">Reference proteome</keyword>
<feature type="transmembrane region" description="Helical" evidence="1">
    <location>
        <begin position="52"/>
        <end position="70"/>
    </location>
</feature>
<evidence type="ECO:0000256" key="1">
    <source>
        <dbReference type="SAM" id="Phobius"/>
    </source>
</evidence>
<feature type="domain" description="Thoeris protein ThsA Macro" evidence="2">
    <location>
        <begin position="89"/>
        <end position="268"/>
    </location>
</feature>
<keyword evidence="1" id="KW-0812">Transmembrane</keyword>
<proteinExistence type="predicted"/>
<feature type="transmembrane region" description="Helical" evidence="1">
    <location>
        <begin position="12"/>
        <end position="37"/>
    </location>
</feature>
<dbReference type="Proteomes" id="UP001387293">
    <property type="component" value="Unassembled WGS sequence"/>
</dbReference>
<accession>A0ABU8KQW6</accession>
<evidence type="ECO:0000259" key="2">
    <source>
        <dbReference type="Pfam" id="PF20016"/>
    </source>
</evidence>
<dbReference type="Pfam" id="PF20016">
    <property type="entry name" value="ThsA_Macro"/>
    <property type="match status" value="1"/>
</dbReference>
<gene>
    <name evidence="3" type="ORF">O7A60_02495</name>
</gene>
<comment type="caution">
    <text evidence="3">The sequence shown here is derived from an EMBL/GenBank/DDBJ whole genome shotgun (WGS) entry which is preliminary data.</text>
</comment>
<sequence length="292" mass="32587">MKYFLRSILTFSFWRHALLSVDALAKIFAVVGVLYAFMEMLDFFGIYTKDRYSGYSIIPMVALAVAYVVITRRPITRFSYKVPGKDYVVEVRIGDIFSGTNDVIISTNTTFDTKMANGLIATDSLQGQLATRFFQANTDEIDRQLKIDLAKASGTPRADAPGKKVEYPIGTVARVKAHGRTFYFVAMSRLNAQGTASASLREVEDALSSLWAFILTHGELRNLSVPLMGTGRGRTGYPRKKMSERVAQSFADGSKDRLFSNKLSIVIRPEDAQNFGVNLYQIRDYLVQGLHG</sequence>
<dbReference type="RefSeq" id="WP_337104854.1">
    <property type="nucleotide sequence ID" value="NZ_JAPYKS010000001.1"/>
</dbReference>
<protein>
    <submittedName>
        <fullName evidence="3">DUF6430 domain-containing protein</fullName>
    </submittedName>
</protein>
<keyword evidence="1" id="KW-1133">Transmembrane helix</keyword>
<keyword evidence="1" id="KW-0472">Membrane</keyword>
<dbReference type="EMBL" id="JAPYKS010000001">
    <property type="protein sequence ID" value="MEI9407648.1"/>
    <property type="molecule type" value="Genomic_DNA"/>
</dbReference>
<organism evidence="3 4">
    <name type="scientific">Mesorhizobium salmacidum</name>
    <dbReference type="NCBI Taxonomy" id="3015171"/>
    <lineage>
        <taxon>Bacteria</taxon>
        <taxon>Pseudomonadati</taxon>
        <taxon>Pseudomonadota</taxon>
        <taxon>Alphaproteobacteria</taxon>
        <taxon>Hyphomicrobiales</taxon>
        <taxon>Phyllobacteriaceae</taxon>
        <taxon>Mesorhizobium</taxon>
    </lineage>
</organism>
<reference evidence="3 4" key="1">
    <citation type="submission" date="2022-12" db="EMBL/GenBank/DDBJ databases">
        <authorList>
            <person name="Muema E."/>
        </authorList>
    </citation>
    <scope>NUCLEOTIDE SEQUENCE [LARGE SCALE GENOMIC DNA]</scope>
    <source>
        <strain evidence="4">1326</strain>
    </source>
</reference>
<dbReference type="InterPro" id="IPR045535">
    <property type="entry name" value="ThsA_Macro"/>
</dbReference>
<evidence type="ECO:0000313" key="3">
    <source>
        <dbReference type="EMBL" id="MEI9407648.1"/>
    </source>
</evidence>
<evidence type="ECO:0000313" key="4">
    <source>
        <dbReference type="Proteomes" id="UP001387293"/>
    </source>
</evidence>
<name>A0ABU8KQW6_9HYPH</name>